<dbReference type="InterPro" id="IPR004846">
    <property type="entry name" value="T2SS/T3SS_dom"/>
</dbReference>
<reference evidence="6 9" key="2">
    <citation type="submission" date="2020-08" db="EMBL/GenBank/DDBJ databases">
        <title>Genomic Encyclopedia of Type Strains, Phase III (KMG-III): the genomes of soil and plant-associated and newly described type strains.</title>
        <authorList>
            <person name="Whitman W."/>
        </authorList>
    </citation>
    <scope>NUCLEOTIDE SEQUENCE [LARGE SCALE GENOMIC DNA]</scope>
    <source>
        <strain evidence="6 9">CECT 7753</strain>
    </source>
</reference>
<evidence type="ECO:0000259" key="4">
    <source>
        <dbReference type="Pfam" id="PF00263"/>
    </source>
</evidence>
<feature type="chain" id="PRO_5044607453" evidence="3">
    <location>
        <begin position="19"/>
        <end position="512"/>
    </location>
</feature>
<dbReference type="InterPro" id="IPR032789">
    <property type="entry name" value="T2SS-T3SS_pil_N"/>
</dbReference>
<evidence type="ECO:0000313" key="8">
    <source>
        <dbReference type="Proteomes" id="UP000298763"/>
    </source>
</evidence>
<dbReference type="EMBL" id="JACHXS010000010">
    <property type="protein sequence ID" value="MBB3223781.1"/>
    <property type="molecule type" value="Genomic_DNA"/>
</dbReference>
<dbReference type="Pfam" id="PF00263">
    <property type="entry name" value="Secretin"/>
    <property type="match status" value="1"/>
</dbReference>
<gene>
    <name evidence="7" type="ORF">FCL38_21905</name>
    <name evidence="6" type="ORF">FHS02_004634</name>
</gene>
<dbReference type="Proteomes" id="UP000298763">
    <property type="component" value="Chromosome"/>
</dbReference>
<name>A0A4P8HSG5_9BURK</name>
<dbReference type="PANTHER" id="PTHR30332:SF17">
    <property type="entry name" value="TYPE IV PILIATION SYSTEM PROTEIN DR_0774-RELATED"/>
    <property type="match status" value="1"/>
</dbReference>
<evidence type="ECO:0000313" key="6">
    <source>
        <dbReference type="EMBL" id="MBB3223781.1"/>
    </source>
</evidence>
<evidence type="ECO:0000313" key="7">
    <source>
        <dbReference type="EMBL" id="QCP12797.1"/>
    </source>
</evidence>
<keyword evidence="3" id="KW-0732">Signal</keyword>
<dbReference type="AlphaFoldDB" id="A0A4P8HSG5"/>
<evidence type="ECO:0000256" key="3">
    <source>
        <dbReference type="SAM" id="SignalP"/>
    </source>
</evidence>
<evidence type="ECO:0000256" key="1">
    <source>
        <dbReference type="RuleBase" id="RU004003"/>
    </source>
</evidence>
<protein>
    <submittedName>
        <fullName evidence="6">Pilus assembly protein CpaC</fullName>
    </submittedName>
    <submittedName>
        <fullName evidence="7">Type II and III secretion system protein family protein</fullName>
    </submittedName>
</protein>
<dbReference type="RefSeq" id="WP_137315626.1">
    <property type="nucleotide sequence ID" value="NZ_CP040017.1"/>
</dbReference>
<dbReference type="EMBL" id="CP040017">
    <property type="protein sequence ID" value="QCP12797.1"/>
    <property type="molecule type" value="Genomic_DNA"/>
</dbReference>
<feature type="region of interest" description="Disordered" evidence="2">
    <location>
        <begin position="492"/>
        <end position="512"/>
    </location>
</feature>
<feature type="domain" description="Pilus formation protein N-terminal" evidence="5">
    <location>
        <begin position="64"/>
        <end position="132"/>
    </location>
</feature>
<keyword evidence="8" id="KW-1185">Reference proteome</keyword>
<evidence type="ECO:0000313" key="9">
    <source>
        <dbReference type="Proteomes" id="UP000584325"/>
    </source>
</evidence>
<sequence length="512" mass="52637">MKRYAAMLLAGLSAAVHADPAPPIPALPRVTTVTNAPVADPGPRKAAVSARGDGPRCRGQAAAPGQLALQLGKSTLMRLPEPIVSRSVGNPAVLQAMAVASDTLYLVGADVGSTNMIVQVRSGACSVIEVTVAMDVSALQAALAALLPDEKDIRVSAAADTVVLSGTVSDGVTLARVVELAQAYVRRSTKPLGGKDGDAGGASAGSDAQNSASGARIVNMLGVSAPQQVMLEVKIAEVSKTLLDKLEAGTAMRLRGGEWTAALVSNFLTGTLKGGVELSKSPLNALRLDAQRDHGLVRMLAEPTVMAISGQEGSFLAGGKIFIPVAQDNNRVSLEEKEFGVGLRFTPTVLAGGRISLKVAPEVSELSREGIGLTASGLNGAAILPLITTRRANTTVQLFDGQSFAIGGLIRNNQVSNIGALPVLGEVPVLGALFRSTDFQQDRTELLFVITAHLVKPLPPGVALPTDALQPARGGNLFMIGKMEARVPAAAAAPPVQPSAQSPAQPSAFQLK</sequence>
<organism evidence="6 9">
    <name type="scientific">Pseudoduganella umbonata</name>
    <dbReference type="NCBI Taxonomy" id="864828"/>
    <lineage>
        <taxon>Bacteria</taxon>
        <taxon>Pseudomonadati</taxon>
        <taxon>Pseudomonadota</taxon>
        <taxon>Betaproteobacteria</taxon>
        <taxon>Burkholderiales</taxon>
        <taxon>Oxalobacteraceae</taxon>
        <taxon>Telluria group</taxon>
        <taxon>Pseudoduganella</taxon>
    </lineage>
</organism>
<comment type="similarity">
    <text evidence="1">Belongs to the bacterial secretin family.</text>
</comment>
<evidence type="ECO:0000256" key="2">
    <source>
        <dbReference type="SAM" id="MobiDB-lite"/>
    </source>
</evidence>
<dbReference type="Pfam" id="PF13629">
    <property type="entry name" value="T2SS-T3SS_pil_N"/>
    <property type="match status" value="1"/>
</dbReference>
<feature type="signal peptide" evidence="3">
    <location>
        <begin position="1"/>
        <end position="18"/>
    </location>
</feature>
<dbReference type="PRINTS" id="PR00811">
    <property type="entry name" value="BCTERIALGSPD"/>
</dbReference>
<dbReference type="PANTHER" id="PTHR30332">
    <property type="entry name" value="PROBABLE GENERAL SECRETION PATHWAY PROTEIN D"/>
    <property type="match status" value="1"/>
</dbReference>
<dbReference type="GO" id="GO:0015627">
    <property type="term" value="C:type II protein secretion system complex"/>
    <property type="evidence" value="ECO:0007669"/>
    <property type="project" value="TreeGrafter"/>
</dbReference>
<dbReference type="OrthoDB" id="9775455at2"/>
<feature type="region of interest" description="Disordered" evidence="2">
    <location>
        <begin position="35"/>
        <end position="55"/>
    </location>
</feature>
<accession>A0A4P8HSG5</accession>
<proteinExistence type="inferred from homology"/>
<dbReference type="Proteomes" id="UP000584325">
    <property type="component" value="Unassembled WGS sequence"/>
</dbReference>
<dbReference type="InterPro" id="IPR001775">
    <property type="entry name" value="GspD/PilQ"/>
</dbReference>
<evidence type="ECO:0000259" key="5">
    <source>
        <dbReference type="Pfam" id="PF13629"/>
    </source>
</evidence>
<dbReference type="InterPro" id="IPR050810">
    <property type="entry name" value="Bact_Secretion_Sys_Channel"/>
</dbReference>
<feature type="domain" description="Type II/III secretion system secretin-like" evidence="4">
    <location>
        <begin position="292"/>
        <end position="456"/>
    </location>
</feature>
<dbReference type="GO" id="GO:0009306">
    <property type="term" value="P:protein secretion"/>
    <property type="evidence" value="ECO:0007669"/>
    <property type="project" value="InterPro"/>
</dbReference>
<reference evidence="7 8" key="1">
    <citation type="submission" date="2019-05" db="EMBL/GenBank/DDBJ databases">
        <title>Draft Genome Sequences of Six Type Strains of the Genus Massilia.</title>
        <authorList>
            <person name="Miess H."/>
            <person name="Frediansyhah A."/>
            <person name="Gross H."/>
        </authorList>
    </citation>
    <scope>NUCLEOTIDE SEQUENCE [LARGE SCALE GENOMIC DNA]</scope>
    <source>
        <strain evidence="7 8">DSMZ 26121</strain>
    </source>
</reference>